<keyword evidence="2" id="KW-1185">Reference proteome</keyword>
<dbReference type="Proteomes" id="UP001317742">
    <property type="component" value="Chromosome"/>
</dbReference>
<sequence>MKRQKTSAHQKETVRGVVVPKEWDNSFQVTELLIACKDEREIRVENLDKFPILFSLSQKEARITGTILKDDGDESIIVEHIDVIEKTTLS</sequence>
<evidence type="ECO:0000313" key="2">
    <source>
        <dbReference type="Proteomes" id="UP001317742"/>
    </source>
</evidence>
<protein>
    <submittedName>
        <fullName evidence="1">Uncharacterized protein</fullName>
    </submittedName>
</protein>
<evidence type="ECO:0000313" key="1">
    <source>
        <dbReference type="EMBL" id="BDQ37059.1"/>
    </source>
</evidence>
<name>A0ABN6S1D9_9BACT</name>
<gene>
    <name evidence="1" type="ORF">SYK_14190</name>
</gene>
<dbReference type="RefSeq" id="WP_281762925.1">
    <property type="nucleotide sequence ID" value="NZ_AP026709.1"/>
</dbReference>
<accession>A0ABN6S1D9</accession>
<dbReference type="EMBL" id="AP026709">
    <property type="protein sequence ID" value="BDQ37059.1"/>
    <property type="molecule type" value="Genomic_DNA"/>
</dbReference>
<reference evidence="1 2" key="1">
    <citation type="submission" date="2022-08" db="EMBL/GenBank/DDBJ databases">
        <title>Genome Sequence of the sulphate-reducing bacterium, Pseudodesulfovibrio sp. SYK.</title>
        <authorList>
            <person name="Kondo R."/>
            <person name="Kataoka T."/>
        </authorList>
    </citation>
    <scope>NUCLEOTIDE SEQUENCE [LARGE SCALE GENOMIC DNA]</scope>
    <source>
        <strain evidence="1 2">SYK</strain>
    </source>
</reference>
<organism evidence="1 2">
    <name type="scientific">Pseudodesulfovibrio nedwellii</name>
    <dbReference type="NCBI Taxonomy" id="2973072"/>
    <lineage>
        <taxon>Bacteria</taxon>
        <taxon>Pseudomonadati</taxon>
        <taxon>Thermodesulfobacteriota</taxon>
        <taxon>Desulfovibrionia</taxon>
        <taxon>Desulfovibrionales</taxon>
        <taxon>Desulfovibrionaceae</taxon>
    </lineage>
</organism>
<proteinExistence type="predicted"/>